<dbReference type="Proteomes" id="UP000252884">
    <property type="component" value="Unassembled WGS sequence"/>
</dbReference>
<evidence type="ECO:0000313" key="2">
    <source>
        <dbReference type="Proteomes" id="UP000252884"/>
    </source>
</evidence>
<keyword evidence="2" id="KW-1185">Reference proteome</keyword>
<dbReference type="EMBL" id="QPJK01000008">
    <property type="protein sequence ID" value="RCW68074.1"/>
    <property type="molecule type" value="Genomic_DNA"/>
</dbReference>
<dbReference type="AlphaFoldDB" id="A0A368XPX9"/>
<dbReference type="RefSeq" id="WP_114470606.1">
    <property type="nucleotide sequence ID" value="NZ_QPJK01000008.1"/>
</dbReference>
<sequence length="308" mass="32457">MSTDRPSPPTPPPPPPVTEAELHAFVDGRLPAEREAEIAAYLAARPDDAQRVEAYRAQKRELHALFDPVLDEQPPQRLLKSARPRAVSPTPWYLQRLAAGLAIAVISGATGWGLRGVGPGTAGDDAARMAAVQPAPGGLTLVSAGGFAQRAAVAHAVYSPDVRRPVEVDAAHEDQLVAWLSKRMGAPMKPPHLQAQGYTLEGGRLLPGGQGPVAQFMYRNQQGSKLTLYVSNDVADVGSAAGSGGAAKPDAKPGAKNADTAFRFAQEGAVNVFYWVDGPFGYALSSDADRSVLARVSAEVYQQLGAPR</sequence>
<name>A0A368XPX9_9BURK</name>
<dbReference type="OrthoDB" id="9152892at2"/>
<proteinExistence type="predicted"/>
<comment type="caution">
    <text evidence="1">The sequence shown here is derived from an EMBL/GenBank/DDBJ whole genome shotgun (WGS) entry which is preliminary data.</text>
</comment>
<evidence type="ECO:0000313" key="1">
    <source>
        <dbReference type="EMBL" id="RCW68074.1"/>
    </source>
</evidence>
<organism evidence="1 2">
    <name type="scientific">Pseudorhodoferax soli</name>
    <dbReference type="NCBI Taxonomy" id="545864"/>
    <lineage>
        <taxon>Bacteria</taxon>
        <taxon>Pseudomonadati</taxon>
        <taxon>Pseudomonadota</taxon>
        <taxon>Betaproteobacteria</taxon>
        <taxon>Burkholderiales</taxon>
        <taxon>Comamonadaceae</taxon>
    </lineage>
</organism>
<reference evidence="1 2" key="1">
    <citation type="submission" date="2018-07" db="EMBL/GenBank/DDBJ databases">
        <title>Genomic Encyclopedia of Type Strains, Phase IV (KMG-IV): sequencing the most valuable type-strain genomes for metagenomic binning, comparative biology and taxonomic classification.</title>
        <authorList>
            <person name="Goeker M."/>
        </authorList>
    </citation>
    <scope>NUCLEOTIDE SEQUENCE [LARGE SCALE GENOMIC DNA]</scope>
    <source>
        <strain evidence="1 2">DSM 21634</strain>
    </source>
</reference>
<protein>
    <submittedName>
        <fullName evidence="1">Anti-sigma factor RsiW</fullName>
    </submittedName>
</protein>
<accession>A0A368XPX9</accession>
<gene>
    <name evidence="1" type="ORF">DES41_108253</name>
</gene>